<dbReference type="PANTHER" id="PTHR44675">
    <property type="entry name" value="PAK1 INTERACTING PROTEIN 1"/>
    <property type="match status" value="1"/>
</dbReference>
<feature type="compositionally biased region" description="Low complexity" evidence="4">
    <location>
        <begin position="465"/>
        <end position="474"/>
    </location>
</feature>
<dbReference type="Proteomes" id="UP000054937">
    <property type="component" value="Unassembled WGS sequence"/>
</dbReference>
<dbReference type="OMA" id="LKGRCAF"/>
<feature type="repeat" description="WD" evidence="3">
    <location>
        <begin position="81"/>
        <end position="120"/>
    </location>
</feature>
<reference evidence="5 6" key="1">
    <citation type="journal article" date="2015" name="Sci. Rep.">
        <title>Genome of the facultative scuticociliatosis pathogen Pseudocohnilembus persalinus provides insight into its virulence through horizontal gene transfer.</title>
        <authorList>
            <person name="Xiong J."/>
            <person name="Wang G."/>
            <person name="Cheng J."/>
            <person name="Tian M."/>
            <person name="Pan X."/>
            <person name="Warren A."/>
            <person name="Jiang C."/>
            <person name="Yuan D."/>
            <person name="Miao W."/>
        </authorList>
    </citation>
    <scope>NUCLEOTIDE SEQUENCE [LARGE SCALE GENOMIC DNA]</scope>
    <source>
        <strain evidence="5">36N120E</strain>
    </source>
</reference>
<dbReference type="OrthoDB" id="308449at2759"/>
<evidence type="ECO:0000313" key="5">
    <source>
        <dbReference type="EMBL" id="KRX06457.1"/>
    </source>
</evidence>
<feature type="compositionally biased region" description="Basic residues" evidence="4">
    <location>
        <begin position="499"/>
        <end position="511"/>
    </location>
</feature>
<dbReference type="EMBL" id="LDAU01000096">
    <property type="protein sequence ID" value="KRX06457.1"/>
    <property type="molecule type" value="Genomic_DNA"/>
</dbReference>
<organism evidence="5 6">
    <name type="scientific">Pseudocohnilembus persalinus</name>
    <name type="common">Ciliate</name>
    <dbReference type="NCBI Taxonomy" id="266149"/>
    <lineage>
        <taxon>Eukaryota</taxon>
        <taxon>Sar</taxon>
        <taxon>Alveolata</taxon>
        <taxon>Ciliophora</taxon>
        <taxon>Intramacronucleata</taxon>
        <taxon>Oligohymenophorea</taxon>
        <taxon>Scuticociliatia</taxon>
        <taxon>Philasterida</taxon>
        <taxon>Pseudocohnilembidae</taxon>
        <taxon>Pseudocohnilembus</taxon>
    </lineage>
</organism>
<evidence type="ECO:0000256" key="4">
    <source>
        <dbReference type="SAM" id="MobiDB-lite"/>
    </source>
</evidence>
<dbReference type="Pfam" id="PF00400">
    <property type="entry name" value="WD40"/>
    <property type="match status" value="2"/>
</dbReference>
<dbReference type="InterPro" id="IPR001680">
    <property type="entry name" value="WD40_rpt"/>
</dbReference>
<evidence type="ECO:0000256" key="3">
    <source>
        <dbReference type="PROSITE-ProRule" id="PRU00221"/>
    </source>
</evidence>
<dbReference type="InterPro" id="IPR036322">
    <property type="entry name" value="WD40_repeat_dom_sf"/>
</dbReference>
<evidence type="ECO:0000313" key="6">
    <source>
        <dbReference type="Proteomes" id="UP000054937"/>
    </source>
</evidence>
<name>A0A0V0QVQ4_PSEPJ</name>
<proteinExistence type="predicted"/>
<dbReference type="PANTHER" id="PTHR44675:SF1">
    <property type="entry name" value="P21-ACTIVATED PROTEIN KINASE-INTERACTING PROTEIN 1"/>
    <property type="match status" value="1"/>
</dbReference>
<sequence>MEENKSNQKFKQQFCVHLGTYDGSILGFLGNLQQLESRYSYSVSPGSIKSILTVGRYLFVAGFDEIIRIYDTFKFKEVGNLDGHQGSILTMEAHQNVLLSSGDDGQIMTWKLKEWSLITRLKAHETTIYDICLHPSGKILISISKDNRMFVWNLINGQKAYQRRFPYNLNKVMMLDEGKYICLLSDYNVHIIDSKTNQEVDLLKNEDCKVNDFIAYKKFIIVGDEKGHINMWDPNFSEKQKDEDMKNEDPTQNTENNSKSSRIRFKAHSNRVKAIRIAKINGVDFLITVSSSGELKIWDCLEGILNQIGSIYDSKDFENGVKPVYQIFTNQRITSMAVTVYEEQGDQQQKQQEVKEQNEQEKEIKQAKKEQRQQEIAENNDRKQQDPSKPRSILKKKISKQVQIEQNQKQQQGQAKNKNKKAQLQKQKQQQQQGQGKNKKQNKPQQQQQQQKKVVQGDQQEKQKQQQQNSQQVKTINPNAPQFNKNQKKKNNNNSNNFNKKKNKFQNKNKK</sequence>
<dbReference type="InterPro" id="IPR015943">
    <property type="entry name" value="WD40/YVTN_repeat-like_dom_sf"/>
</dbReference>
<feature type="region of interest" description="Disordered" evidence="4">
    <location>
        <begin position="233"/>
        <end position="262"/>
    </location>
</feature>
<dbReference type="InterPro" id="IPR019775">
    <property type="entry name" value="WD40_repeat_CS"/>
</dbReference>
<keyword evidence="1 3" id="KW-0853">WD repeat</keyword>
<keyword evidence="6" id="KW-1185">Reference proteome</keyword>
<feature type="compositionally biased region" description="Low complexity" evidence="4">
    <location>
        <begin position="400"/>
        <end position="416"/>
    </location>
</feature>
<protein>
    <submittedName>
        <fullName evidence="5">WD40-repeat-containing domain</fullName>
    </submittedName>
</protein>
<dbReference type="PROSITE" id="PS00678">
    <property type="entry name" value="WD_REPEATS_1"/>
    <property type="match status" value="1"/>
</dbReference>
<evidence type="ECO:0000256" key="2">
    <source>
        <dbReference type="ARBA" id="ARBA00022737"/>
    </source>
</evidence>
<feature type="compositionally biased region" description="Low complexity" evidence="4">
    <location>
        <begin position="443"/>
        <end position="458"/>
    </location>
</feature>
<dbReference type="Gene3D" id="2.130.10.10">
    <property type="entry name" value="YVTN repeat-like/Quinoprotein amine dehydrogenase"/>
    <property type="match status" value="1"/>
</dbReference>
<feature type="repeat" description="WD" evidence="3">
    <location>
        <begin position="121"/>
        <end position="162"/>
    </location>
</feature>
<feature type="compositionally biased region" description="Basic and acidic residues" evidence="4">
    <location>
        <begin position="352"/>
        <end position="389"/>
    </location>
</feature>
<dbReference type="SMART" id="SM00320">
    <property type="entry name" value="WD40"/>
    <property type="match status" value="5"/>
</dbReference>
<evidence type="ECO:0000256" key="1">
    <source>
        <dbReference type="ARBA" id="ARBA00022574"/>
    </source>
</evidence>
<dbReference type="InterPro" id="IPR051959">
    <property type="entry name" value="PAK1-Kinase_Regulator"/>
</dbReference>
<comment type="caution">
    <text evidence="5">The sequence shown here is derived from an EMBL/GenBank/DDBJ whole genome shotgun (WGS) entry which is preliminary data.</text>
</comment>
<dbReference type="AlphaFoldDB" id="A0A0V0QVQ4"/>
<feature type="compositionally biased region" description="Polar residues" evidence="4">
    <location>
        <begin position="250"/>
        <end position="260"/>
    </location>
</feature>
<gene>
    <name evidence="5" type="ORF">PPERSA_05070</name>
</gene>
<feature type="region of interest" description="Disordered" evidence="4">
    <location>
        <begin position="349"/>
        <end position="511"/>
    </location>
</feature>
<dbReference type="PROSITE" id="PS50294">
    <property type="entry name" value="WD_REPEATS_REGION"/>
    <property type="match status" value="1"/>
</dbReference>
<feature type="compositionally biased region" description="Low complexity" evidence="4">
    <location>
        <begin position="424"/>
        <end position="436"/>
    </location>
</feature>
<dbReference type="SUPFAM" id="SSF50978">
    <property type="entry name" value="WD40 repeat-like"/>
    <property type="match status" value="1"/>
</dbReference>
<accession>A0A0V0QVQ4</accession>
<feature type="compositionally biased region" description="Basic and acidic residues" evidence="4">
    <location>
        <begin position="236"/>
        <end position="249"/>
    </location>
</feature>
<dbReference type="InParanoid" id="A0A0V0QVQ4"/>
<keyword evidence="2" id="KW-0677">Repeat</keyword>
<dbReference type="PROSITE" id="PS50082">
    <property type="entry name" value="WD_REPEATS_2"/>
    <property type="match status" value="2"/>
</dbReference>